<dbReference type="Gene3D" id="1.10.443.20">
    <property type="entry name" value="Centromere DNA-binding protein complex CBF3 subunit, domain 2"/>
    <property type="match status" value="1"/>
</dbReference>
<organism evidence="2">
    <name type="scientific">Absidia glauca</name>
    <name type="common">Pin mould</name>
    <dbReference type="NCBI Taxonomy" id="4829"/>
    <lineage>
        <taxon>Eukaryota</taxon>
        <taxon>Fungi</taxon>
        <taxon>Fungi incertae sedis</taxon>
        <taxon>Mucoromycota</taxon>
        <taxon>Mucoromycotina</taxon>
        <taxon>Mucoromycetes</taxon>
        <taxon>Mucorales</taxon>
        <taxon>Cunninghamellaceae</taxon>
        <taxon>Absidia</taxon>
    </lineage>
</organism>
<evidence type="ECO:0000313" key="3">
    <source>
        <dbReference type="Proteomes" id="UP000078561"/>
    </source>
</evidence>
<evidence type="ECO:0000259" key="1">
    <source>
        <dbReference type="Pfam" id="PF16787"/>
    </source>
</evidence>
<keyword evidence="3" id="KW-1185">Reference proteome</keyword>
<accession>A0A163MI31</accession>
<dbReference type="OrthoDB" id="120763at2759"/>
<gene>
    <name evidence="2" type="primary">ABSGL_11048.1 scaffold 12129</name>
</gene>
<name>A0A163MI31_ABSGL</name>
<reference evidence="2" key="1">
    <citation type="submission" date="2016-04" db="EMBL/GenBank/DDBJ databases">
        <authorList>
            <person name="Evans L.H."/>
            <person name="Alamgir A."/>
            <person name="Owens N."/>
            <person name="Weber N.D."/>
            <person name="Virtaneva K."/>
            <person name="Barbian K."/>
            <person name="Babar A."/>
            <person name="Rosenke K."/>
        </authorList>
    </citation>
    <scope>NUCLEOTIDE SEQUENCE [LARGE SCALE GENOMIC DNA]</scope>
    <source>
        <strain evidence="2">CBS 101.48</strain>
    </source>
</reference>
<dbReference type="InterPro" id="IPR031872">
    <property type="entry name" value="NDC10_II"/>
</dbReference>
<dbReference type="InterPro" id="IPR038279">
    <property type="entry name" value="Ndc10_dom2_sf"/>
</dbReference>
<dbReference type="Proteomes" id="UP000078561">
    <property type="component" value="Unassembled WGS sequence"/>
</dbReference>
<dbReference type="GO" id="GO:0003677">
    <property type="term" value="F:DNA binding"/>
    <property type="evidence" value="ECO:0007669"/>
    <property type="project" value="InterPro"/>
</dbReference>
<dbReference type="Pfam" id="PF16787">
    <property type="entry name" value="NDC10_II"/>
    <property type="match status" value="1"/>
</dbReference>
<dbReference type="AlphaFoldDB" id="A0A163MI31"/>
<sequence length="129" mass="15019">MNGEYLTSTPREMMRPMAGFLTDGRSFYNARAVLDRSTSLCKKLFPAIDERHDRLAAKKKLSPEYNNFIQPTVAANALVQMIMMLRKTFMQDSMPKIKLRRCHPIWQLSIFSDPAYLPFKRKSCVRDLL</sequence>
<dbReference type="EMBL" id="LT554433">
    <property type="protein sequence ID" value="SAM05179.1"/>
    <property type="molecule type" value="Genomic_DNA"/>
</dbReference>
<dbReference type="InParanoid" id="A0A163MI31"/>
<protein>
    <recommendedName>
        <fullName evidence="1">Ndc10 domain-containing protein</fullName>
    </recommendedName>
</protein>
<feature type="domain" description="Ndc10" evidence="1">
    <location>
        <begin position="3"/>
        <end position="116"/>
    </location>
</feature>
<proteinExistence type="predicted"/>
<evidence type="ECO:0000313" key="2">
    <source>
        <dbReference type="EMBL" id="SAM05179.1"/>
    </source>
</evidence>